<evidence type="ECO:0000256" key="3">
    <source>
        <dbReference type="SAM" id="MobiDB-lite"/>
    </source>
</evidence>
<dbReference type="CDD" id="cd18793">
    <property type="entry name" value="SF2_C_SNF"/>
    <property type="match status" value="1"/>
</dbReference>
<comment type="caution">
    <text evidence="7">The sequence shown here is derived from an EMBL/GenBank/DDBJ whole genome shotgun (WGS) entry which is preliminary data.</text>
</comment>
<dbReference type="PROSITE" id="PS51194">
    <property type="entry name" value="HELICASE_CTER"/>
    <property type="match status" value="1"/>
</dbReference>
<dbReference type="InterPro" id="IPR027417">
    <property type="entry name" value="P-loop_NTPase"/>
</dbReference>
<keyword evidence="7" id="KW-0547">Nucleotide-binding</keyword>
<evidence type="ECO:0000256" key="2">
    <source>
        <dbReference type="PROSITE-ProRule" id="PRU00325"/>
    </source>
</evidence>
<feature type="domain" description="Helicase ATP-binding" evidence="5">
    <location>
        <begin position="674"/>
        <end position="837"/>
    </location>
</feature>
<dbReference type="Pfam" id="PF00176">
    <property type="entry name" value="SNF2-rel_dom"/>
    <property type="match status" value="1"/>
</dbReference>
<evidence type="ECO:0000259" key="4">
    <source>
        <dbReference type="PROSITE" id="PS50966"/>
    </source>
</evidence>
<proteinExistence type="predicted"/>
<dbReference type="SUPFAM" id="SSF52540">
    <property type="entry name" value="P-loop containing nucleoside triphosphate hydrolases"/>
    <property type="match status" value="2"/>
</dbReference>
<dbReference type="Gene3D" id="3.40.50.300">
    <property type="entry name" value="P-loop containing nucleotide triphosphate hydrolases"/>
    <property type="match status" value="1"/>
</dbReference>
<dbReference type="PANTHER" id="PTHR10799">
    <property type="entry name" value="SNF2/RAD54 HELICASE FAMILY"/>
    <property type="match status" value="1"/>
</dbReference>
<keyword evidence="1" id="KW-0378">Hydrolase</keyword>
<dbReference type="InterPro" id="IPR014001">
    <property type="entry name" value="Helicase_ATP-bd"/>
</dbReference>
<feature type="domain" description="Helicase C-terminal" evidence="6">
    <location>
        <begin position="961"/>
        <end position="1108"/>
    </location>
</feature>
<keyword evidence="2" id="KW-0479">Metal-binding</keyword>
<keyword evidence="2" id="KW-0863">Zinc-finger</keyword>
<dbReference type="InterPro" id="IPR000330">
    <property type="entry name" value="SNF2_N"/>
</dbReference>
<evidence type="ECO:0000259" key="6">
    <source>
        <dbReference type="PROSITE" id="PS51194"/>
    </source>
</evidence>
<dbReference type="RefSeq" id="WP_344810924.1">
    <property type="nucleotide sequence ID" value="NZ_BAAAYX010000002.1"/>
</dbReference>
<dbReference type="SMART" id="SM00490">
    <property type="entry name" value="HELICc"/>
    <property type="match status" value="1"/>
</dbReference>
<dbReference type="SMART" id="SM00487">
    <property type="entry name" value="DEXDc"/>
    <property type="match status" value="1"/>
</dbReference>
<dbReference type="InterPro" id="IPR049730">
    <property type="entry name" value="SNF2/RAD54-like_C"/>
</dbReference>
<keyword evidence="7" id="KW-0067">ATP-binding</keyword>
<keyword evidence="8" id="KW-1185">Reference proteome</keyword>
<sequence length="1137" mass="124942">MWVRLLSNDAIIAMVGHEAFARGMVYARNGHVQDVRVDAEQLTVSGQIVGSDRKRYLVLVELVEAADATGHRATCTCPVVRDCKHAAAVMFTARAQLAADARSARPAWEGLVTRLVREVPPVPVEPVEVGLELAVDVGRAYGGFQPPARLVMRPVRRGQRNRWVYSGVSWSDLDYPSDELSPDVQDLLRQFRAAAGSAARYASPRSAWLTLGEVSTSFWGLIDQAGRVGLTLVTEKSGPPVLLDERVGVRLELRSTTDGGLTGAVALPSEAWAPAELFEATATGDPTFGLLGDPAHGAYWLAAPGVPGGPRDIVLARLDRSLPTELRRLVEQRATLDVPASDRQRFLTDFLPVLRRAVPVVTRDEGLELPSAAVPQIVLAVGFRAEHRVRLDWSVRYRQGDGWRRVGVDESPLLSGELRDVVVERELLAGLELPYDELPQLADPDRPRRPAAHALLGDAHAARFVHDVLPRLVDQGVVVETTGDVVDYRPAQQDPEVTVSTTATETSDWFDLHIQVRVDGELVGFEELFVALSQGAEFLVLETGVYVPLDNPALDRLRELIEEARSLQDRDRPEELRLSRVQTALWDELSQVAVVLEQADAWQAAVRALARPDVADPEPHPSPPGGTPWPPGGTASPLDPAASQPEPERRAEAVPAGLRAELRPYQRDGFRWLTGLWRHRLGGVLADDMGLGKTVQTLAMIAAARAEEPAAPPFLVVAPTSVVTTWATEAARFTPGLRVHAVTRSQAKRRRPLVEEATGADLVVTSYALLRIDQTAYAEQTWSGLILDEAQFVKNHRAKTYQAARLVPARMKLAITGTPVENSLMDLWSMLSLTAPGLFPSAERFTEYYLRPIERDGDGLRLAQLRRRIAPLVLRRTKDLVAAELPPKQEQVLEVTLQPKHARVYQTHLQRERQKVLGLIDDLDDNRFTILRSLTLLRQLALDPVLVDDQHEGVAASKTETLVEMLGEVVQEGHRALVFSQFTGYLRRVRDRLTAAGLTTAYLDGSTADRQAVIDGFRRGDAGVFLISLRAGGFGLNLTEADYCFVLDPWWNPAAEQQAVDRAHRIGQTRPVMVYRLVAKDTIEEKVMALKQRKSALFDAVLGGDSLASTAFGADEIRELLGLEKAIPSPATTVSAS</sequence>
<dbReference type="GO" id="GO:0004386">
    <property type="term" value="F:helicase activity"/>
    <property type="evidence" value="ECO:0007669"/>
    <property type="project" value="UniProtKB-KW"/>
</dbReference>
<reference evidence="8" key="1">
    <citation type="journal article" date="2019" name="Int. J. Syst. Evol. Microbiol.">
        <title>The Global Catalogue of Microorganisms (GCM) 10K type strain sequencing project: providing services to taxonomists for standard genome sequencing and annotation.</title>
        <authorList>
            <consortium name="The Broad Institute Genomics Platform"/>
            <consortium name="The Broad Institute Genome Sequencing Center for Infectious Disease"/>
            <person name="Wu L."/>
            <person name="Ma J."/>
        </authorList>
    </citation>
    <scope>NUCLEOTIDE SEQUENCE [LARGE SCALE GENOMIC DNA]</scope>
    <source>
        <strain evidence="8">JCM 16548</strain>
    </source>
</reference>
<gene>
    <name evidence="7" type="ORF">GCM10022204_07430</name>
</gene>
<dbReference type="Gene3D" id="3.40.50.10810">
    <property type="entry name" value="Tandem AAA-ATPase domain"/>
    <property type="match status" value="1"/>
</dbReference>
<feature type="region of interest" description="Disordered" evidence="3">
    <location>
        <begin position="613"/>
        <end position="655"/>
    </location>
</feature>
<accession>A0ABP7CT77</accession>
<feature type="compositionally biased region" description="Pro residues" evidence="3">
    <location>
        <begin position="620"/>
        <end position="631"/>
    </location>
</feature>
<keyword evidence="7" id="KW-0347">Helicase</keyword>
<dbReference type="Pfam" id="PF00271">
    <property type="entry name" value="Helicase_C"/>
    <property type="match status" value="1"/>
</dbReference>
<dbReference type="InterPro" id="IPR007527">
    <property type="entry name" value="Znf_SWIM"/>
</dbReference>
<dbReference type="InterPro" id="IPR001650">
    <property type="entry name" value="Helicase_C-like"/>
</dbReference>
<feature type="domain" description="SWIM-type" evidence="4">
    <location>
        <begin position="56"/>
        <end position="94"/>
    </location>
</feature>
<dbReference type="EMBL" id="BAAAYX010000002">
    <property type="protein sequence ID" value="GAA3694171.1"/>
    <property type="molecule type" value="Genomic_DNA"/>
</dbReference>
<name>A0ABP7CT77_9ACTN</name>
<organism evidence="7 8">
    <name type="scientific">Microlunatus aurantiacus</name>
    <dbReference type="NCBI Taxonomy" id="446786"/>
    <lineage>
        <taxon>Bacteria</taxon>
        <taxon>Bacillati</taxon>
        <taxon>Actinomycetota</taxon>
        <taxon>Actinomycetes</taxon>
        <taxon>Propionibacteriales</taxon>
        <taxon>Propionibacteriaceae</taxon>
        <taxon>Microlunatus</taxon>
    </lineage>
</organism>
<dbReference type="PROSITE" id="PS50966">
    <property type="entry name" value="ZF_SWIM"/>
    <property type="match status" value="1"/>
</dbReference>
<dbReference type="PROSITE" id="PS51192">
    <property type="entry name" value="HELICASE_ATP_BIND_1"/>
    <property type="match status" value="1"/>
</dbReference>
<protein>
    <submittedName>
        <fullName evidence="7">DEAD/DEAH box helicase</fullName>
    </submittedName>
</protein>
<dbReference type="InterPro" id="IPR038718">
    <property type="entry name" value="SNF2-like_sf"/>
</dbReference>
<evidence type="ECO:0000259" key="5">
    <source>
        <dbReference type="PROSITE" id="PS51192"/>
    </source>
</evidence>
<evidence type="ECO:0000313" key="7">
    <source>
        <dbReference type="EMBL" id="GAA3694171.1"/>
    </source>
</evidence>
<evidence type="ECO:0000256" key="1">
    <source>
        <dbReference type="ARBA" id="ARBA00022801"/>
    </source>
</evidence>
<keyword evidence="2" id="KW-0862">Zinc</keyword>
<dbReference type="Proteomes" id="UP001500051">
    <property type="component" value="Unassembled WGS sequence"/>
</dbReference>
<evidence type="ECO:0000313" key="8">
    <source>
        <dbReference type="Proteomes" id="UP001500051"/>
    </source>
</evidence>